<feature type="domain" description="Telomerase activating protein Est1-like N-terminal" evidence="3">
    <location>
        <begin position="64"/>
        <end position="208"/>
    </location>
</feature>
<feature type="domain" description="DNA/RNA-binding" evidence="2">
    <location>
        <begin position="240"/>
        <end position="537"/>
    </location>
</feature>
<dbReference type="InterPro" id="IPR045153">
    <property type="entry name" value="Est1/Ebs1-like"/>
</dbReference>
<name>A0A164NSC1_9AGAM</name>
<dbReference type="Gene3D" id="1.25.40.10">
    <property type="entry name" value="Tetratricopeptide repeat domain"/>
    <property type="match status" value="1"/>
</dbReference>
<feature type="compositionally biased region" description="Acidic residues" evidence="1">
    <location>
        <begin position="148"/>
        <end position="157"/>
    </location>
</feature>
<dbReference type="InterPro" id="IPR011990">
    <property type="entry name" value="TPR-like_helical_dom_sf"/>
</dbReference>
<dbReference type="OrthoDB" id="69928at2759"/>
<feature type="region of interest" description="Disordered" evidence="1">
    <location>
        <begin position="819"/>
        <end position="853"/>
    </location>
</feature>
<feature type="compositionally biased region" description="Basic and acidic residues" evidence="1">
    <location>
        <begin position="207"/>
        <end position="217"/>
    </location>
</feature>
<evidence type="ECO:0008006" key="6">
    <source>
        <dbReference type="Google" id="ProtNLM"/>
    </source>
</evidence>
<reference evidence="4 5" key="1">
    <citation type="journal article" date="2016" name="Mol. Biol. Evol.">
        <title>Comparative Genomics of Early-Diverging Mushroom-Forming Fungi Provides Insights into the Origins of Lignocellulose Decay Capabilities.</title>
        <authorList>
            <person name="Nagy L.G."/>
            <person name="Riley R."/>
            <person name="Tritt A."/>
            <person name="Adam C."/>
            <person name="Daum C."/>
            <person name="Floudas D."/>
            <person name="Sun H."/>
            <person name="Yadav J.S."/>
            <person name="Pangilinan J."/>
            <person name="Larsson K.H."/>
            <person name="Matsuura K."/>
            <person name="Barry K."/>
            <person name="Labutti K."/>
            <person name="Kuo R."/>
            <person name="Ohm R.A."/>
            <person name="Bhattacharya S.S."/>
            <person name="Shirouzu T."/>
            <person name="Yoshinaga Y."/>
            <person name="Martin F.M."/>
            <person name="Grigoriev I.V."/>
            <person name="Hibbett D.S."/>
        </authorList>
    </citation>
    <scope>NUCLEOTIDE SEQUENCE [LARGE SCALE GENOMIC DNA]</scope>
    <source>
        <strain evidence="4 5">HHB9708</strain>
    </source>
</reference>
<keyword evidence="5" id="KW-1185">Reference proteome</keyword>
<feature type="compositionally biased region" description="Pro residues" evidence="1">
    <location>
        <begin position="170"/>
        <end position="179"/>
    </location>
</feature>
<dbReference type="EMBL" id="KV419441">
    <property type="protein sequence ID" value="KZS87990.1"/>
    <property type="molecule type" value="Genomic_DNA"/>
</dbReference>
<feature type="region of interest" description="Disordered" evidence="1">
    <location>
        <begin position="148"/>
        <end position="184"/>
    </location>
</feature>
<dbReference type="Proteomes" id="UP000076722">
    <property type="component" value="Unassembled WGS sequence"/>
</dbReference>
<evidence type="ECO:0000259" key="3">
    <source>
        <dbReference type="Pfam" id="PF10374"/>
    </source>
</evidence>
<gene>
    <name evidence="4" type="ORF">SISNIDRAFT_446334</name>
</gene>
<dbReference type="SUPFAM" id="SSF48452">
    <property type="entry name" value="TPR-like"/>
    <property type="match status" value="1"/>
</dbReference>
<dbReference type="PANTHER" id="PTHR15696">
    <property type="entry name" value="SMG-7 SUPPRESSOR WITH MORPHOLOGICAL EFFECT ON GENITALIA PROTEIN 7"/>
    <property type="match status" value="1"/>
</dbReference>
<accession>A0A164NSC1</accession>
<dbReference type="AlphaFoldDB" id="A0A164NSC1"/>
<evidence type="ECO:0000259" key="2">
    <source>
        <dbReference type="Pfam" id="PF10373"/>
    </source>
</evidence>
<dbReference type="Pfam" id="PF10373">
    <property type="entry name" value="EST1_DNA_bind"/>
    <property type="match status" value="1"/>
</dbReference>
<feature type="region of interest" description="Disordered" evidence="1">
    <location>
        <begin position="874"/>
        <end position="908"/>
    </location>
</feature>
<protein>
    <recommendedName>
        <fullName evidence="6">Protein SMG7</fullName>
    </recommendedName>
</protein>
<dbReference type="Pfam" id="PF10374">
    <property type="entry name" value="EST1"/>
    <property type="match status" value="1"/>
</dbReference>
<organism evidence="4 5">
    <name type="scientific">Sistotremastrum niveocremeum HHB9708</name>
    <dbReference type="NCBI Taxonomy" id="1314777"/>
    <lineage>
        <taxon>Eukaryota</taxon>
        <taxon>Fungi</taxon>
        <taxon>Dikarya</taxon>
        <taxon>Basidiomycota</taxon>
        <taxon>Agaricomycotina</taxon>
        <taxon>Agaricomycetes</taxon>
        <taxon>Sistotremastrales</taxon>
        <taxon>Sistotremastraceae</taxon>
        <taxon>Sertulicium</taxon>
        <taxon>Sertulicium niveocremeum</taxon>
    </lineage>
</organism>
<proteinExistence type="predicted"/>
<feature type="region of interest" description="Disordered" evidence="1">
    <location>
        <begin position="207"/>
        <end position="234"/>
    </location>
</feature>
<sequence length="908" mass="101795">MAADPTLTPAQIAADAKNLFHNIKEALKRQKPWEQDVESQRQKLRRLHLSLLFSFPYAKESKDADTQLWMATSHSVITVYKALLASLDRERERSSGAKNHVVERRRLTQRFRQFLTEEDRFWTAFIVRYVRDFGLKDATISLSALEISDDTNDDNDPEASTKSNRRYQFPEPPSTPPETPNRRDQSLDIVYKALVCLGDIARYREQYSERAKPEQTRRGRNSKGPPPAPRVPNYGRAQDAYEQARLLVPENGNASHQLAILCNYQKDVFGATYHYYRAFCVKHPYETAAENMHITLHKALDSYMRREGRADEEHNISLPSHVALERLKEKVVVLHASWRLPSEEANKKLPDFSLAVTTSFTSLISERILPVEVISRTLVMSFGALWKVKMLRDDHGKKEKETKRHYATEIHIAPHVLSLMTCLLRVGVLQLTDSTVTSANPSAPIDLAQNITAVFRRTLPALRISNKWVQANISYVASIAGKPNSNASLKEQVQDFWVAYQAFFTNLYRVFPVSKLPSLAAPLEEDVDMAGFLPLKHTMVELSTKSSNGLVPGQSQVHPNEEHLMRISDLIEDAISVAQNEKSPIMFDDGKFLFKQAAQHLSPKRPQSEIPPSKVAVKSDHGLMVPPSVAAKAIRQRVESRTVPALPVKDETEDDNVTVSTRTEDDPVNLAMNAVLDSDVSDTGTEEDEVVYPKQVAGTPSQPAHLSPLSPRSLPHPVRYSNSPALGRGLHFPQSHSMAQDIVNNALGFRRTSFDAPRNSPPAPLLFGSSAQNALTSIWSTSHDYESPVLANKNIGSPLLPPSPTAPVWNQYGYENRQNSPFQSFHNAEDHTGSPKHHHSYAPGASSGLSESQSFPSLGVLRYQEQPRIYAEHSSLRRESVGSGNDDQILRSPFHSYSQPISRPWAPP</sequence>
<evidence type="ECO:0000313" key="5">
    <source>
        <dbReference type="Proteomes" id="UP000076722"/>
    </source>
</evidence>
<dbReference type="InterPro" id="IPR018834">
    <property type="entry name" value="DNA/RNA-bd_Est1-type"/>
</dbReference>
<dbReference type="InterPro" id="IPR019458">
    <property type="entry name" value="Est1-like_N"/>
</dbReference>
<evidence type="ECO:0000256" key="1">
    <source>
        <dbReference type="SAM" id="MobiDB-lite"/>
    </source>
</evidence>
<evidence type="ECO:0000313" key="4">
    <source>
        <dbReference type="EMBL" id="KZS87990.1"/>
    </source>
</evidence>
<dbReference type="PANTHER" id="PTHR15696:SF36">
    <property type="entry name" value="NONSENSE-MEDIATED MRNA DECAY FACTOR"/>
    <property type="match status" value="1"/>
</dbReference>
<dbReference type="STRING" id="1314777.A0A164NSC1"/>